<dbReference type="Gene3D" id="3.10.20.90">
    <property type="entry name" value="Phosphatidylinositol 3-kinase Catalytic Subunit, Chain A, domain 1"/>
    <property type="match status" value="1"/>
</dbReference>
<dbReference type="SUPFAM" id="SSF54236">
    <property type="entry name" value="Ubiquitin-like"/>
    <property type="match status" value="1"/>
</dbReference>
<gene>
    <name evidence="2" type="ORF">PGLA1383_LOCUS21421</name>
</gene>
<keyword evidence="3" id="KW-1185">Reference proteome</keyword>
<evidence type="ECO:0000313" key="2">
    <source>
        <dbReference type="EMBL" id="CAE8603202.1"/>
    </source>
</evidence>
<dbReference type="Proteomes" id="UP000654075">
    <property type="component" value="Unassembled WGS sequence"/>
</dbReference>
<sequence length="233" mass="25962">MAAEILLEDNASERGELTSGESNTLIKLSITLMSGECVATLTVADTMLVAALKECIARDEGTPERQQKLLLSGDFEELRDSRSIGSYGPFTEEDPPASTVLLVRTAAFFPSETFAGHRLGYHFTLGTDGLGYYRDDHDERSPAVDAFDGCWHWHCANGERDTFIIQQGFLYLGQRGCSNKHLPLRKINATKFSIKESGSAELISETELLWNDVTWLDSVRNHDRKTWTREGPA</sequence>
<evidence type="ECO:0000313" key="3">
    <source>
        <dbReference type="Proteomes" id="UP000654075"/>
    </source>
</evidence>
<dbReference type="EMBL" id="CAJNNV010015107">
    <property type="protein sequence ID" value="CAE8603202.1"/>
    <property type="molecule type" value="Genomic_DNA"/>
</dbReference>
<protein>
    <recommendedName>
        <fullName evidence="1">Ubiquitin-like domain-containing protein</fullName>
    </recommendedName>
</protein>
<name>A0A813ESA2_POLGL</name>
<accession>A0A813ESA2</accession>
<dbReference type="CDD" id="cd17039">
    <property type="entry name" value="Ubl_ubiquitin_like"/>
    <property type="match status" value="1"/>
</dbReference>
<organism evidence="2 3">
    <name type="scientific">Polarella glacialis</name>
    <name type="common">Dinoflagellate</name>
    <dbReference type="NCBI Taxonomy" id="89957"/>
    <lineage>
        <taxon>Eukaryota</taxon>
        <taxon>Sar</taxon>
        <taxon>Alveolata</taxon>
        <taxon>Dinophyceae</taxon>
        <taxon>Suessiales</taxon>
        <taxon>Suessiaceae</taxon>
        <taxon>Polarella</taxon>
    </lineage>
</organism>
<reference evidence="2" key="1">
    <citation type="submission" date="2021-02" db="EMBL/GenBank/DDBJ databases">
        <authorList>
            <person name="Dougan E. K."/>
            <person name="Rhodes N."/>
            <person name="Thang M."/>
            <person name="Chan C."/>
        </authorList>
    </citation>
    <scope>NUCLEOTIDE SEQUENCE</scope>
</reference>
<comment type="caution">
    <text evidence="2">The sequence shown here is derived from an EMBL/GenBank/DDBJ whole genome shotgun (WGS) entry which is preliminary data.</text>
</comment>
<dbReference type="InterPro" id="IPR000626">
    <property type="entry name" value="Ubiquitin-like_dom"/>
</dbReference>
<dbReference type="AlphaFoldDB" id="A0A813ESA2"/>
<proteinExistence type="predicted"/>
<dbReference type="InterPro" id="IPR029071">
    <property type="entry name" value="Ubiquitin-like_domsf"/>
</dbReference>
<dbReference type="PROSITE" id="PS50053">
    <property type="entry name" value="UBIQUITIN_2"/>
    <property type="match status" value="1"/>
</dbReference>
<feature type="domain" description="Ubiquitin-like" evidence="1">
    <location>
        <begin position="26"/>
        <end position="88"/>
    </location>
</feature>
<evidence type="ECO:0000259" key="1">
    <source>
        <dbReference type="PROSITE" id="PS50053"/>
    </source>
</evidence>
<dbReference type="SMART" id="SM00213">
    <property type="entry name" value="UBQ"/>
    <property type="match status" value="1"/>
</dbReference>